<evidence type="ECO:0000256" key="2">
    <source>
        <dbReference type="ARBA" id="ARBA00010701"/>
    </source>
</evidence>
<dbReference type="Gene3D" id="3.40.50.1820">
    <property type="entry name" value="alpha/beta hydrolase"/>
    <property type="match status" value="3"/>
</dbReference>
<dbReference type="SUPFAM" id="SSF53474">
    <property type="entry name" value="alpha/beta-Hydrolases"/>
    <property type="match status" value="1"/>
</dbReference>
<dbReference type="GO" id="GO:0016298">
    <property type="term" value="F:lipase activity"/>
    <property type="evidence" value="ECO:0007669"/>
    <property type="project" value="InterPro"/>
</dbReference>
<comment type="similarity">
    <text evidence="2 4">Belongs to the AB hydrolase superfamily. Lipase family.</text>
</comment>
<reference evidence="6" key="1">
    <citation type="submission" date="2021-12" db="EMBL/GenBank/DDBJ databases">
        <authorList>
            <person name="King R."/>
        </authorList>
    </citation>
    <scope>NUCLEOTIDE SEQUENCE</scope>
</reference>
<dbReference type="Pfam" id="PF00151">
    <property type="entry name" value="Lipase"/>
    <property type="match status" value="2"/>
</dbReference>
<evidence type="ECO:0000256" key="1">
    <source>
        <dbReference type="ARBA" id="ARBA00004613"/>
    </source>
</evidence>
<gene>
    <name evidence="6" type="ORF">MELIAE_LOCUS1875</name>
</gene>
<dbReference type="PANTHER" id="PTHR11610:SF173">
    <property type="entry name" value="LIPASE DOMAIN-CONTAINING PROTEIN-RELATED"/>
    <property type="match status" value="1"/>
</dbReference>
<evidence type="ECO:0000256" key="4">
    <source>
        <dbReference type="RuleBase" id="RU004262"/>
    </source>
</evidence>
<keyword evidence="7" id="KW-1185">Reference proteome</keyword>
<feature type="domain" description="Lipase" evidence="5">
    <location>
        <begin position="200"/>
        <end position="249"/>
    </location>
</feature>
<keyword evidence="3" id="KW-0964">Secreted</keyword>
<dbReference type="OrthoDB" id="199913at2759"/>
<dbReference type="InterPro" id="IPR013818">
    <property type="entry name" value="Lipase"/>
</dbReference>
<dbReference type="GO" id="GO:0005615">
    <property type="term" value="C:extracellular space"/>
    <property type="evidence" value="ECO:0007669"/>
    <property type="project" value="TreeGrafter"/>
</dbReference>
<evidence type="ECO:0000313" key="7">
    <source>
        <dbReference type="Proteomes" id="UP001154078"/>
    </source>
</evidence>
<dbReference type="EMBL" id="OV121132">
    <property type="protein sequence ID" value="CAH0548006.1"/>
    <property type="molecule type" value="Genomic_DNA"/>
</dbReference>
<dbReference type="InterPro" id="IPR000734">
    <property type="entry name" value="TAG_lipase"/>
</dbReference>
<dbReference type="GO" id="GO:0016042">
    <property type="term" value="P:lipid catabolic process"/>
    <property type="evidence" value="ECO:0007669"/>
    <property type="project" value="TreeGrafter"/>
</dbReference>
<evidence type="ECO:0000256" key="3">
    <source>
        <dbReference type="ARBA" id="ARBA00022525"/>
    </source>
</evidence>
<accession>A0A9P0ASZ5</accession>
<protein>
    <recommendedName>
        <fullName evidence="5">Lipase domain-containing protein</fullName>
    </recommendedName>
</protein>
<evidence type="ECO:0000259" key="5">
    <source>
        <dbReference type="Pfam" id="PF00151"/>
    </source>
</evidence>
<dbReference type="Proteomes" id="UP001154078">
    <property type="component" value="Chromosome 1"/>
</dbReference>
<name>A0A9P0ASZ5_BRAAE</name>
<dbReference type="InterPro" id="IPR029058">
    <property type="entry name" value="AB_hydrolase_fold"/>
</dbReference>
<proteinExistence type="inferred from homology"/>
<evidence type="ECO:0000313" key="6">
    <source>
        <dbReference type="EMBL" id="CAH0548006.1"/>
    </source>
</evidence>
<dbReference type="AlphaFoldDB" id="A0A9P0ASZ5"/>
<organism evidence="6 7">
    <name type="scientific">Brassicogethes aeneus</name>
    <name type="common">Rape pollen beetle</name>
    <name type="synonym">Meligethes aeneus</name>
    <dbReference type="NCBI Taxonomy" id="1431903"/>
    <lineage>
        <taxon>Eukaryota</taxon>
        <taxon>Metazoa</taxon>
        <taxon>Ecdysozoa</taxon>
        <taxon>Arthropoda</taxon>
        <taxon>Hexapoda</taxon>
        <taxon>Insecta</taxon>
        <taxon>Pterygota</taxon>
        <taxon>Neoptera</taxon>
        <taxon>Endopterygota</taxon>
        <taxon>Coleoptera</taxon>
        <taxon>Polyphaga</taxon>
        <taxon>Cucujiformia</taxon>
        <taxon>Nitidulidae</taxon>
        <taxon>Meligethinae</taxon>
        <taxon>Brassicogethes</taxon>
    </lineage>
</organism>
<dbReference type="GO" id="GO:0017171">
    <property type="term" value="F:serine hydrolase activity"/>
    <property type="evidence" value="ECO:0007669"/>
    <property type="project" value="TreeGrafter"/>
</dbReference>
<sequence>MSGIGTAIGLALATTTAVLLVITINQAKDDVKKNLTDTYRNPKGPDVQFMLFLRNNTVQNLIIGDSDGLNNSGFNTSYPTKIITHGFKSSIEEEVFQIIKNGVEIAGKTLSNFLNWLSNNGVALDDVHLIGHSLGAHVMGVAGDRVIRGKVGRITGLDPAGPGYNDIRSDLKLDPQDGKLVEVVHTYMKVLSLDHPLAESIFCNHGRAYRLFAESIRNNKSFKSKKCNSVEDALYSRCFEDTEVYMGHPETYKVGLYFFQTAPREPYSLS</sequence>
<comment type="subcellular location">
    <subcellularLocation>
        <location evidence="1">Secreted</location>
    </subcellularLocation>
</comment>
<feature type="domain" description="Lipase" evidence="5">
    <location>
        <begin position="98"/>
        <end position="189"/>
    </location>
</feature>
<dbReference type="PANTHER" id="PTHR11610">
    <property type="entry name" value="LIPASE"/>
    <property type="match status" value="1"/>
</dbReference>